<protein>
    <recommendedName>
        <fullName evidence="6">Tyrosine-protein phosphatase non-receptor type 9</fullName>
    </recommendedName>
</protein>
<dbReference type="OrthoDB" id="10051650at2759"/>
<dbReference type="AlphaFoldDB" id="A0A913XI14"/>
<dbReference type="SMART" id="SM01100">
    <property type="entry name" value="CRAL_TRIO_N"/>
    <property type="match status" value="1"/>
</dbReference>
<evidence type="ECO:0000259" key="3">
    <source>
        <dbReference type="PROSITE" id="PS50191"/>
    </source>
</evidence>
<dbReference type="GO" id="GO:0004725">
    <property type="term" value="F:protein tyrosine phosphatase activity"/>
    <property type="evidence" value="ECO:0007669"/>
    <property type="project" value="InterPro"/>
</dbReference>
<dbReference type="InterPro" id="IPR036865">
    <property type="entry name" value="CRAL-TRIO_dom_sf"/>
</dbReference>
<dbReference type="RefSeq" id="XP_020904639.1">
    <property type="nucleotide sequence ID" value="XM_021048980.2"/>
</dbReference>
<dbReference type="InterPro" id="IPR029021">
    <property type="entry name" value="Prot-tyrosine_phosphatase-like"/>
</dbReference>
<dbReference type="FunFam" id="3.90.190.10:FF:000026">
    <property type="entry name" value="tyrosine-protein phosphatase non-receptor type 9"/>
    <property type="match status" value="1"/>
</dbReference>
<dbReference type="SUPFAM" id="SSF52087">
    <property type="entry name" value="CRAL/TRIO domain"/>
    <property type="match status" value="1"/>
</dbReference>
<dbReference type="InterPro" id="IPR000387">
    <property type="entry name" value="Tyr_Pase_dom"/>
</dbReference>
<keyword evidence="5" id="KW-1185">Reference proteome</keyword>
<dbReference type="GeneID" id="110242934"/>
<feature type="domain" description="CRAL-TRIO" evidence="3">
    <location>
        <begin position="77"/>
        <end position="236"/>
    </location>
</feature>
<dbReference type="PROSITE" id="PS50191">
    <property type="entry name" value="CRAL_TRIO"/>
    <property type="match status" value="1"/>
</dbReference>
<dbReference type="PANTHER" id="PTHR19134">
    <property type="entry name" value="RECEPTOR-TYPE TYROSINE-PROTEIN PHOSPHATASE"/>
    <property type="match status" value="1"/>
</dbReference>
<reference evidence="4" key="1">
    <citation type="submission" date="2022-11" db="UniProtKB">
        <authorList>
            <consortium name="EnsemblMetazoa"/>
        </authorList>
    </citation>
    <scope>IDENTIFICATION</scope>
</reference>
<dbReference type="SMART" id="SM00404">
    <property type="entry name" value="PTPc_motif"/>
    <property type="match status" value="1"/>
</dbReference>
<dbReference type="OMA" id="HMLYTAW"/>
<accession>A0A913XI14</accession>
<dbReference type="Pfam" id="PF00650">
    <property type="entry name" value="CRAL_TRIO"/>
    <property type="match status" value="1"/>
</dbReference>
<dbReference type="SMART" id="SM00194">
    <property type="entry name" value="PTPc"/>
    <property type="match status" value="1"/>
</dbReference>
<dbReference type="PROSITE" id="PS50056">
    <property type="entry name" value="TYR_PHOSPHATASE_2"/>
    <property type="match status" value="1"/>
</dbReference>
<feature type="domain" description="Tyrosine specific protein phosphatases" evidence="2">
    <location>
        <begin position="498"/>
        <end position="582"/>
    </location>
</feature>
<dbReference type="PRINTS" id="PR00700">
    <property type="entry name" value="PRTYPHPHTASE"/>
</dbReference>
<evidence type="ECO:0000259" key="1">
    <source>
        <dbReference type="PROSITE" id="PS50055"/>
    </source>
</evidence>
<dbReference type="Gene3D" id="3.90.190.10">
    <property type="entry name" value="Protein tyrosine phosphatase superfamily"/>
    <property type="match status" value="1"/>
</dbReference>
<dbReference type="InterPro" id="IPR001251">
    <property type="entry name" value="CRAL-TRIO_dom"/>
</dbReference>
<dbReference type="CDD" id="cd00170">
    <property type="entry name" value="SEC14"/>
    <property type="match status" value="1"/>
</dbReference>
<evidence type="ECO:0000313" key="5">
    <source>
        <dbReference type="Proteomes" id="UP000887567"/>
    </source>
</evidence>
<dbReference type="KEGG" id="epa:110242934"/>
<dbReference type="InterPro" id="IPR011074">
    <property type="entry name" value="CRAL/TRIO_N_dom"/>
</dbReference>
<dbReference type="PROSITE" id="PS00383">
    <property type="entry name" value="TYR_PHOSPHATASE_1"/>
    <property type="match status" value="1"/>
</dbReference>
<feature type="domain" description="Tyrosine-protein phosphatase" evidence="1">
    <location>
        <begin position="345"/>
        <end position="591"/>
    </location>
</feature>
<dbReference type="InterPro" id="IPR000242">
    <property type="entry name" value="PTP_cat"/>
</dbReference>
<dbReference type="SUPFAM" id="SSF52799">
    <property type="entry name" value="(Phosphotyrosine protein) phosphatases II"/>
    <property type="match status" value="1"/>
</dbReference>
<dbReference type="Gene3D" id="3.40.525.10">
    <property type="entry name" value="CRAL-TRIO lipid binding domain"/>
    <property type="match status" value="1"/>
</dbReference>
<dbReference type="SUPFAM" id="SSF46938">
    <property type="entry name" value="CRAL/TRIO N-terminal domain"/>
    <property type="match status" value="1"/>
</dbReference>
<dbReference type="InterPro" id="IPR016130">
    <property type="entry name" value="Tyr_Pase_AS"/>
</dbReference>
<organism evidence="4 5">
    <name type="scientific">Exaiptasia diaphana</name>
    <name type="common">Tropical sea anemone</name>
    <name type="synonym">Aiptasia pulchella</name>
    <dbReference type="NCBI Taxonomy" id="2652724"/>
    <lineage>
        <taxon>Eukaryota</taxon>
        <taxon>Metazoa</taxon>
        <taxon>Cnidaria</taxon>
        <taxon>Anthozoa</taxon>
        <taxon>Hexacorallia</taxon>
        <taxon>Actiniaria</taxon>
        <taxon>Aiptasiidae</taxon>
        <taxon>Exaiptasia</taxon>
    </lineage>
</organism>
<dbReference type="PANTHER" id="PTHR19134:SF534">
    <property type="entry name" value="LD27988P"/>
    <property type="match status" value="1"/>
</dbReference>
<dbReference type="PROSITE" id="PS50055">
    <property type="entry name" value="TYR_PHOSPHATASE_PTP"/>
    <property type="match status" value="1"/>
</dbReference>
<sequence length="625" mass="71374">MADDQPFCTDTELEAIKSFLTQVNSDRAQFGLSPVGTSTATKFLIARKFDVERAISLYKNHQEKCSFYGLHEMFPYDDPMKQELLSGKFTILEKPDPEGAAIAVIEAKLHFPELTSHETVIKCMVFQLDEATKSLTTQKSGLILLYDMSNSSYRNFDYELSQKVLELLKGCYPARLKRVYIISPPLWFKAILIILSSILREKIRERIEIVSSEQLKEKLPIEIIPKSLGGILTVDHLAWLNKCLASYAANLGVNDVPPEVPRRIPRVQNGWNSTVGERNDEGRQPCCDDGSNSEDFYDFGDPVMSISEFIQHMKGLGKKGIKAQYLEHKNTPVDGVFDKTRLRVNIRKNRYTDVLCLEATRVPLTPVDEDDFSDYIHANYVDGYKQKKAFIATQGPLPNTTGDFWRMVWEQEALVIVMITRCFERNRIKCKRYWPENNDSDAYMYLRVQHIETQEYEDHIERIFEISNTETNVSRTIMHFQMTSWPDFGVPSSAESCLHILSLVRQAQSSAVMALGSTWTGHPAGPPVVVHCSAGIGRTGTFCTTDINIERMKDRGKCEISNTVKYLRKQRAHMIQTPDQYEFCHLAVLEFALTLPSISMAEKQQISEFLEEWRNTQDGSSEESD</sequence>
<dbReference type="InterPro" id="IPR036273">
    <property type="entry name" value="CRAL/TRIO_N_dom_sf"/>
</dbReference>
<dbReference type="InterPro" id="IPR050348">
    <property type="entry name" value="Protein-Tyr_Phosphatase"/>
</dbReference>
<evidence type="ECO:0000259" key="2">
    <source>
        <dbReference type="PROSITE" id="PS50056"/>
    </source>
</evidence>
<dbReference type="EnsemblMetazoa" id="XM_021048980.2">
    <property type="protein sequence ID" value="XP_020904639.1"/>
    <property type="gene ID" value="LOC110242934"/>
</dbReference>
<dbReference type="Pfam" id="PF00102">
    <property type="entry name" value="Y_phosphatase"/>
    <property type="match status" value="1"/>
</dbReference>
<dbReference type="SMART" id="SM00516">
    <property type="entry name" value="SEC14"/>
    <property type="match status" value="1"/>
</dbReference>
<name>A0A913XI14_EXADI</name>
<dbReference type="InterPro" id="IPR003595">
    <property type="entry name" value="Tyr_Pase_cat"/>
</dbReference>
<evidence type="ECO:0008006" key="6">
    <source>
        <dbReference type="Google" id="ProtNLM"/>
    </source>
</evidence>
<proteinExistence type="predicted"/>
<dbReference type="CDD" id="cd14543">
    <property type="entry name" value="PTPc-N9"/>
    <property type="match status" value="1"/>
</dbReference>
<dbReference type="Proteomes" id="UP000887567">
    <property type="component" value="Unplaced"/>
</dbReference>
<evidence type="ECO:0000313" key="4">
    <source>
        <dbReference type="EnsemblMetazoa" id="XP_020904639.1"/>
    </source>
</evidence>